<evidence type="ECO:0000313" key="2">
    <source>
        <dbReference type="Proteomes" id="UP000051677"/>
    </source>
</evidence>
<organism evidence="1 2">
    <name type="scientific">Mycobacterium gordonae</name>
    <dbReference type="NCBI Taxonomy" id="1778"/>
    <lineage>
        <taxon>Bacteria</taxon>
        <taxon>Bacillati</taxon>
        <taxon>Actinomycetota</taxon>
        <taxon>Actinomycetes</taxon>
        <taxon>Mycobacteriales</taxon>
        <taxon>Mycobacteriaceae</taxon>
        <taxon>Mycobacterium</taxon>
    </lineage>
</organism>
<reference evidence="1 2" key="1">
    <citation type="submission" date="2015-10" db="EMBL/GenBank/DDBJ databases">
        <title>Mycobacterium gordonae draft genome assembly.</title>
        <authorList>
            <person name="Ustinova V."/>
            <person name="Smirnova T."/>
            <person name="Blagodatskikh K."/>
            <person name="Varlamov D."/>
            <person name="Larionova E."/>
            <person name="Chernousova L."/>
        </authorList>
    </citation>
    <scope>NUCLEOTIDE SEQUENCE [LARGE SCALE GENOMIC DNA]</scope>
    <source>
        <strain evidence="1 2">CTRI 14-8773</strain>
    </source>
</reference>
<protein>
    <recommendedName>
        <fullName evidence="3">WXG100 family type VII secretion target</fullName>
    </recommendedName>
</protein>
<evidence type="ECO:0008006" key="3">
    <source>
        <dbReference type="Google" id="ProtNLM"/>
    </source>
</evidence>
<proteinExistence type="predicted"/>
<name>A0A0Q2UET1_MYCGO</name>
<gene>
    <name evidence="1" type="ORF">AO501_14140</name>
</gene>
<dbReference type="Proteomes" id="UP000051677">
    <property type="component" value="Unassembled WGS sequence"/>
</dbReference>
<dbReference type="AlphaFoldDB" id="A0A0Q2UET1"/>
<accession>A0A0Q2UET1</accession>
<dbReference type="RefSeq" id="WP_055577760.1">
    <property type="nucleotide sequence ID" value="NZ_LKTM01000112.1"/>
</dbReference>
<sequence>MAERFEYDDGTARAGISQFDELGASLGSLIDSLSSELSGDSPWSHDKIGSSFAGKFDPDRSKVIGNAGDLRKAIQSVAPTLTDAADEIVAQDGGTAG</sequence>
<dbReference type="STRING" id="1778.A9W97_01770"/>
<evidence type="ECO:0000313" key="1">
    <source>
        <dbReference type="EMBL" id="KQH79208.1"/>
    </source>
</evidence>
<comment type="caution">
    <text evidence="1">The sequence shown here is derived from an EMBL/GenBank/DDBJ whole genome shotgun (WGS) entry which is preliminary data.</text>
</comment>
<dbReference type="EMBL" id="LKTM01000112">
    <property type="protein sequence ID" value="KQH79208.1"/>
    <property type="molecule type" value="Genomic_DNA"/>
</dbReference>
<dbReference type="OrthoDB" id="4247883at2"/>